<dbReference type="Gene3D" id="3.30.70.270">
    <property type="match status" value="1"/>
</dbReference>
<dbReference type="GO" id="GO:0043709">
    <property type="term" value="P:cell adhesion involved in single-species biofilm formation"/>
    <property type="evidence" value="ECO:0007669"/>
    <property type="project" value="TreeGrafter"/>
</dbReference>
<evidence type="ECO:0000313" key="6">
    <source>
        <dbReference type="Proteomes" id="UP000550895"/>
    </source>
</evidence>
<dbReference type="AlphaFoldDB" id="A0A7W8HTJ4"/>
<feature type="transmembrane region" description="Helical" evidence="3">
    <location>
        <begin position="95"/>
        <end position="116"/>
    </location>
</feature>
<dbReference type="InterPro" id="IPR000160">
    <property type="entry name" value="GGDEF_dom"/>
</dbReference>
<dbReference type="PANTHER" id="PTHR45138">
    <property type="entry name" value="REGULATORY COMPONENTS OF SENSORY TRANSDUCTION SYSTEM"/>
    <property type="match status" value="1"/>
</dbReference>
<dbReference type="CDD" id="cd01949">
    <property type="entry name" value="GGDEF"/>
    <property type="match status" value="1"/>
</dbReference>
<feature type="transmembrane region" description="Helical" evidence="3">
    <location>
        <begin position="151"/>
        <end position="170"/>
    </location>
</feature>
<dbReference type="EMBL" id="JACHGA010000007">
    <property type="protein sequence ID" value="MBB5277043.1"/>
    <property type="molecule type" value="Genomic_DNA"/>
</dbReference>
<dbReference type="GO" id="GO:0052621">
    <property type="term" value="F:diguanylate cyclase activity"/>
    <property type="evidence" value="ECO:0007669"/>
    <property type="project" value="UniProtKB-EC"/>
</dbReference>
<feature type="transmembrane region" description="Helical" evidence="3">
    <location>
        <begin position="64"/>
        <end position="88"/>
    </location>
</feature>
<dbReference type="EC" id="2.7.7.65" evidence="1"/>
<dbReference type="InterPro" id="IPR050469">
    <property type="entry name" value="Diguanylate_Cyclase"/>
</dbReference>
<sequence length="416" mass="43860">MSAVFHIPTLTVCLAATLIIVSGFLTLLWAHDRGNLALKYWSLGFSSGALGMVLVSLRELAPPFIALGLGNGLGIYSLGLIWLGCLAFEDVRQKGAGVIAAAGAVIWLCLFAFPALSSDLGTRILVASALYAAYSFLSLPVLLAGQRREPLPARVIALLAFGAHGAAYVLRFPLQMIEPVQIVEGYAPLWYGTMTFGFFLQGLVGALAIFAMVHERATRRYKQASETDHLTSLLNRRAFMQAVTRARAGFGGAGPGAAMAVVDADHFKTINDTYGHGAGDAVLVALCDYLSRELPQGAIVGRLGGEEFGVYLPADLVLDRPHLLEELRRGVSLITTDHQPPLPMVTVSIGAASLPAGPLDFSRALARADKALYASKKAGRNCVTLAALENGRGDRPIAEASDATGVGASTATRSAA</sequence>
<dbReference type="GO" id="GO:1902201">
    <property type="term" value="P:negative regulation of bacterial-type flagellum-dependent cell motility"/>
    <property type="evidence" value="ECO:0007669"/>
    <property type="project" value="TreeGrafter"/>
</dbReference>
<feature type="transmembrane region" description="Helical" evidence="3">
    <location>
        <begin position="190"/>
        <end position="213"/>
    </location>
</feature>
<keyword evidence="6" id="KW-1185">Reference proteome</keyword>
<dbReference type="InterPro" id="IPR043128">
    <property type="entry name" value="Rev_trsase/Diguanyl_cyclase"/>
</dbReference>
<feature type="transmembrane region" description="Helical" evidence="3">
    <location>
        <begin position="40"/>
        <end position="58"/>
    </location>
</feature>
<feature type="region of interest" description="Disordered" evidence="2">
    <location>
        <begin position="396"/>
        <end position="416"/>
    </location>
</feature>
<proteinExistence type="predicted"/>
<feature type="domain" description="GGDEF" evidence="4">
    <location>
        <begin position="255"/>
        <end position="388"/>
    </location>
</feature>
<evidence type="ECO:0000256" key="2">
    <source>
        <dbReference type="SAM" id="MobiDB-lite"/>
    </source>
</evidence>
<keyword evidence="3" id="KW-0472">Membrane</keyword>
<dbReference type="GO" id="GO:0005886">
    <property type="term" value="C:plasma membrane"/>
    <property type="evidence" value="ECO:0007669"/>
    <property type="project" value="TreeGrafter"/>
</dbReference>
<evidence type="ECO:0000313" key="5">
    <source>
        <dbReference type="EMBL" id="MBB5277043.1"/>
    </source>
</evidence>
<dbReference type="InterPro" id="IPR029787">
    <property type="entry name" value="Nucleotide_cyclase"/>
</dbReference>
<reference evidence="5 6" key="1">
    <citation type="submission" date="2020-08" db="EMBL/GenBank/DDBJ databases">
        <title>Genomic Encyclopedia of Type Strains, Phase IV (KMG-IV): sequencing the most valuable type-strain genomes for metagenomic binning, comparative biology and taxonomic classification.</title>
        <authorList>
            <person name="Goeker M."/>
        </authorList>
    </citation>
    <scope>NUCLEOTIDE SEQUENCE [LARGE SCALE GENOMIC DNA]</scope>
    <source>
        <strain evidence="5 6">DSM 26376</strain>
    </source>
</reference>
<dbReference type="NCBIfam" id="TIGR00254">
    <property type="entry name" value="GGDEF"/>
    <property type="match status" value="1"/>
</dbReference>
<keyword evidence="3" id="KW-0812">Transmembrane</keyword>
<organism evidence="5 6">
    <name type="scientific">Rhizobium rosettiformans</name>
    <dbReference type="NCBI Taxonomy" id="1368430"/>
    <lineage>
        <taxon>Bacteria</taxon>
        <taxon>Pseudomonadati</taxon>
        <taxon>Pseudomonadota</taxon>
        <taxon>Alphaproteobacteria</taxon>
        <taxon>Hyphomicrobiales</taxon>
        <taxon>Rhizobiaceae</taxon>
        <taxon>Rhizobium/Agrobacterium group</taxon>
        <taxon>Rhizobium</taxon>
    </lineage>
</organism>
<feature type="transmembrane region" description="Helical" evidence="3">
    <location>
        <begin position="6"/>
        <end position="28"/>
    </location>
</feature>
<dbReference type="Pfam" id="PF00990">
    <property type="entry name" value="GGDEF"/>
    <property type="match status" value="1"/>
</dbReference>
<dbReference type="SUPFAM" id="SSF55073">
    <property type="entry name" value="Nucleotide cyclase"/>
    <property type="match status" value="1"/>
</dbReference>
<dbReference type="Proteomes" id="UP000550895">
    <property type="component" value="Unassembled WGS sequence"/>
</dbReference>
<protein>
    <recommendedName>
        <fullName evidence="1">diguanylate cyclase</fullName>
        <ecNumber evidence="1">2.7.7.65</ecNumber>
    </recommendedName>
</protein>
<evidence type="ECO:0000259" key="4">
    <source>
        <dbReference type="PROSITE" id="PS50887"/>
    </source>
</evidence>
<gene>
    <name evidence="5" type="ORF">HNR26_003121</name>
</gene>
<dbReference type="PROSITE" id="PS50887">
    <property type="entry name" value="GGDEF"/>
    <property type="match status" value="1"/>
</dbReference>
<evidence type="ECO:0000256" key="3">
    <source>
        <dbReference type="SAM" id="Phobius"/>
    </source>
</evidence>
<feature type="compositionally biased region" description="Polar residues" evidence="2">
    <location>
        <begin position="407"/>
        <end position="416"/>
    </location>
</feature>
<keyword evidence="3" id="KW-1133">Transmembrane helix</keyword>
<accession>A0A7W8HTJ4</accession>
<dbReference type="SMART" id="SM00267">
    <property type="entry name" value="GGDEF"/>
    <property type="match status" value="1"/>
</dbReference>
<comment type="caution">
    <text evidence="5">The sequence shown here is derived from an EMBL/GenBank/DDBJ whole genome shotgun (WGS) entry which is preliminary data.</text>
</comment>
<dbReference type="PANTHER" id="PTHR45138:SF24">
    <property type="entry name" value="DIGUANYLATE CYCLASE DGCC-RELATED"/>
    <property type="match status" value="1"/>
</dbReference>
<evidence type="ECO:0000256" key="1">
    <source>
        <dbReference type="ARBA" id="ARBA00012528"/>
    </source>
</evidence>
<name>A0A7W8HTJ4_9HYPH</name>
<feature type="transmembrane region" description="Helical" evidence="3">
    <location>
        <begin position="122"/>
        <end position="144"/>
    </location>
</feature>
<dbReference type="RefSeq" id="WP_246035081.1">
    <property type="nucleotide sequence ID" value="NZ_JACHGA010000007.1"/>
</dbReference>